<dbReference type="EMBL" id="HBGD01003781">
    <property type="protein sequence ID" value="CAD9079850.1"/>
    <property type="molecule type" value="Transcribed_RNA"/>
</dbReference>
<organism evidence="1">
    <name type="scientific">Percolomonas cosmopolitus</name>
    <dbReference type="NCBI Taxonomy" id="63605"/>
    <lineage>
        <taxon>Eukaryota</taxon>
        <taxon>Discoba</taxon>
        <taxon>Heterolobosea</taxon>
        <taxon>Tetramitia</taxon>
        <taxon>Eutetramitia</taxon>
        <taxon>Percolomonadidae</taxon>
        <taxon>Percolomonas</taxon>
    </lineage>
</organism>
<dbReference type="AlphaFoldDB" id="A0A7S1PGS6"/>
<evidence type="ECO:0000313" key="1">
    <source>
        <dbReference type="EMBL" id="CAD9079850.1"/>
    </source>
</evidence>
<accession>A0A7S1PGS6</accession>
<protein>
    <submittedName>
        <fullName evidence="1">Uncharacterized protein</fullName>
    </submittedName>
</protein>
<reference evidence="1" key="1">
    <citation type="submission" date="2021-01" db="EMBL/GenBank/DDBJ databases">
        <authorList>
            <person name="Corre E."/>
            <person name="Pelletier E."/>
            <person name="Niang G."/>
            <person name="Scheremetjew M."/>
            <person name="Finn R."/>
            <person name="Kale V."/>
            <person name="Holt S."/>
            <person name="Cochrane G."/>
            <person name="Meng A."/>
            <person name="Brown T."/>
            <person name="Cohen L."/>
        </authorList>
    </citation>
    <scope>NUCLEOTIDE SEQUENCE</scope>
    <source>
        <strain evidence="1">WS</strain>
    </source>
</reference>
<name>A0A7S1PGS6_9EUKA</name>
<sequence length="230" mass="25441">MQMCAQDTVPVYQLIYVPARQGTQSPTAPITLVVELTHKTQKCAAHMDPVSPTMIVIVLPDTAVRLVNIFRAAGNWITIQLYAVHMGIVQEQKIAPAVQVMADQIALIRIAMEHFPLMVECVRATVHVVLQMHALVTVDMTAPIVRILCAMVPSQTCPLCATPMEHAELLIFARATADMAARFVSIFRAMGFWTMTQQYAQITEGALARTHALVNLATLIVIAKFQYAFR</sequence>
<proteinExistence type="predicted"/>
<gene>
    <name evidence="1" type="ORF">PCOS0759_LOCUS3090</name>
</gene>